<evidence type="ECO:0000313" key="4">
    <source>
        <dbReference type="Proteomes" id="UP001206821"/>
    </source>
</evidence>
<dbReference type="Pfam" id="PF14478">
    <property type="entry name" value="DUF4430"/>
    <property type="match status" value="1"/>
</dbReference>
<sequence>MKRLLLLGLLVPMLTACAGTGTEEASDGCAVEPTISVYNAATEETLFHEKSVCLDEGATVMDALKATELEIESVGDGEMTYVTGIDGIEEKSEGQSSGWVYAFNGSPGDEGAGAKEVESTDIIQWRFEEDAISFFE</sequence>
<reference evidence="3 4" key="1">
    <citation type="submission" date="2022-07" db="EMBL/GenBank/DDBJ databases">
        <title>Genomic and pangenome structural analysis of the polyextremophile Exiguobacterium.</title>
        <authorList>
            <person name="Shen L."/>
        </authorList>
    </citation>
    <scope>NUCLEOTIDE SEQUENCE [LARGE SCALE GENOMIC DNA]</scope>
    <source>
        <strain evidence="3 4">12_1</strain>
    </source>
</reference>
<name>A0ABT2KVU8_9BACL</name>
<keyword evidence="4" id="KW-1185">Reference proteome</keyword>
<evidence type="ECO:0000256" key="1">
    <source>
        <dbReference type="SAM" id="SignalP"/>
    </source>
</evidence>
<dbReference type="EMBL" id="JANIEK010000017">
    <property type="protein sequence ID" value="MCT4795072.1"/>
    <property type="molecule type" value="Genomic_DNA"/>
</dbReference>
<accession>A0ABT2KVU8</accession>
<keyword evidence="1" id="KW-0732">Signal</keyword>
<feature type="signal peptide" evidence="1">
    <location>
        <begin position="1"/>
        <end position="18"/>
    </location>
</feature>
<organism evidence="3 4">
    <name type="scientific">Exiguobacterium alkaliphilum</name>
    <dbReference type="NCBI Taxonomy" id="1428684"/>
    <lineage>
        <taxon>Bacteria</taxon>
        <taxon>Bacillati</taxon>
        <taxon>Bacillota</taxon>
        <taxon>Bacilli</taxon>
        <taxon>Bacillales</taxon>
        <taxon>Bacillales Family XII. Incertae Sedis</taxon>
        <taxon>Exiguobacterium</taxon>
    </lineage>
</organism>
<dbReference type="Gene3D" id="2.170.130.30">
    <property type="match status" value="1"/>
</dbReference>
<proteinExistence type="predicted"/>
<dbReference type="PROSITE" id="PS51257">
    <property type="entry name" value="PROKAR_LIPOPROTEIN"/>
    <property type="match status" value="1"/>
</dbReference>
<feature type="chain" id="PRO_5046074685" evidence="1">
    <location>
        <begin position="19"/>
        <end position="136"/>
    </location>
</feature>
<dbReference type="InterPro" id="IPR027954">
    <property type="entry name" value="Transcobalamin-like_C"/>
</dbReference>
<feature type="domain" description="Transcobalamin-like C-terminal" evidence="2">
    <location>
        <begin position="57"/>
        <end position="128"/>
    </location>
</feature>
<protein>
    <submittedName>
        <fullName evidence="3">DUF4430 domain-containing protein</fullName>
    </submittedName>
</protein>
<gene>
    <name evidence="3" type="ORF">NQG31_05920</name>
</gene>
<comment type="caution">
    <text evidence="3">The sequence shown here is derived from an EMBL/GenBank/DDBJ whole genome shotgun (WGS) entry which is preliminary data.</text>
</comment>
<evidence type="ECO:0000259" key="2">
    <source>
        <dbReference type="Pfam" id="PF14478"/>
    </source>
</evidence>
<dbReference type="RefSeq" id="WP_034806005.1">
    <property type="nucleotide sequence ID" value="NZ_CP073101.1"/>
</dbReference>
<dbReference type="Proteomes" id="UP001206821">
    <property type="component" value="Unassembled WGS sequence"/>
</dbReference>
<evidence type="ECO:0000313" key="3">
    <source>
        <dbReference type="EMBL" id="MCT4795072.1"/>
    </source>
</evidence>